<dbReference type="InterPro" id="IPR011060">
    <property type="entry name" value="RibuloseP-bd_barrel"/>
</dbReference>
<evidence type="ECO:0000256" key="6">
    <source>
        <dbReference type="ARBA" id="ARBA00049157"/>
    </source>
</evidence>
<dbReference type="UniPathway" id="UPA00070">
    <property type="reaction ID" value="UER00120"/>
</dbReference>
<dbReference type="Proteomes" id="UP000319619">
    <property type="component" value="Unassembled WGS sequence"/>
</dbReference>
<evidence type="ECO:0000256" key="3">
    <source>
        <dbReference type="ARBA" id="ARBA00022793"/>
    </source>
</evidence>
<dbReference type="NCBIfam" id="TIGR02127">
    <property type="entry name" value="pyrF_sub2"/>
    <property type="match status" value="1"/>
</dbReference>
<organism evidence="9 10">
    <name type="scientific">candidate division LCP-89 bacterium B3_LCP</name>
    <dbReference type="NCBI Taxonomy" id="2012998"/>
    <lineage>
        <taxon>Bacteria</taxon>
        <taxon>Pseudomonadati</taxon>
        <taxon>Bacteria division LCP-89</taxon>
    </lineage>
</organism>
<evidence type="ECO:0000256" key="2">
    <source>
        <dbReference type="ARBA" id="ARBA00008847"/>
    </source>
</evidence>
<evidence type="ECO:0000313" key="9">
    <source>
        <dbReference type="EMBL" id="TKJ42470.1"/>
    </source>
</evidence>
<evidence type="ECO:0000313" key="10">
    <source>
        <dbReference type="Proteomes" id="UP000319619"/>
    </source>
</evidence>
<dbReference type="InterPro" id="IPR011995">
    <property type="entry name" value="OMPdecase_type-2"/>
</dbReference>
<name>A0A532V5K2_UNCL8</name>
<evidence type="ECO:0000256" key="7">
    <source>
        <dbReference type="NCBIfam" id="TIGR02127"/>
    </source>
</evidence>
<dbReference type="GO" id="GO:0006207">
    <property type="term" value="P:'de novo' pyrimidine nucleobase biosynthetic process"/>
    <property type="evidence" value="ECO:0007669"/>
    <property type="project" value="InterPro"/>
</dbReference>
<evidence type="ECO:0000259" key="8">
    <source>
        <dbReference type="SMART" id="SM00934"/>
    </source>
</evidence>
<dbReference type="EMBL" id="NJBN01000001">
    <property type="protein sequence ID" value="TKJ42470.1"/>
    <property type="molecule type" value="Genomic_DNA"/>
</dbReference>
<comment type="caution">
    <text evidence="9">The sequence shown here is derived from an EMBL/GenBank/DDBJ whole genome shotgun (WGS) entry which is preliminary data.</text>
</comment>
<reference evidence="9 10" key="1">
    <citation type="submission" date="2017-06" db="EMBL/GenBank/DDBJ databases">
        <title>Novel microbial phyla capable of carbon fixation and sulfur reduction in deep-sea sediments.</title>
        <authorList>
            <person name="Huang J."/>
            <person name="Baker B."/>
            <person name="Wang Y."/>
        </authorList>
    </citation>
    <scope>NUCLEOTIDE SEQUENCE [LARGE SCALE GENOMIC DNA]</scope>
    <source>
        <strain evidence="9">B3_LCP</strain>
    </source>
</reference>
<dbReference type="EC" id="4.1.1.23" evidence="7"/>
<dbReference type="InterPro" id="IPR001754">
    <property type="entry name" value="OMPdeCOase_dom"/>
</dbReference>
<keyword evidence="3" id="KW-0210">Decarboxylase</keyword>
<dbReference type="SMART" id="SM00934">
    <property type="entry name" value="OMPdecase"/>
    <property type="match status" value="1"/>
</dbReference>
<dbReference type="AlphaFoldDB" id="A0A532V5K2"/>
<evidence type="ECO:0000256" key="4">
    <source>
        <dbReference type="ARBA" id="ARBA00022975"/>
    </source>
</evidence>
<dbReference type="Gene3D" id="3.20.20.70">
    <property type="entry name" value="Aldolase class I"/>
    <property type="match status" value="1"/>
</dbReference>
<keyword evidence="5" id="KW-0456">Lyase</keyword>
<gene>
    <name evidence="9" type="primary">pyrF</name>
    <name evidence="9" type="ORF">CEE37_01950</name>
</gene>
<proteinExistence type="inferred from homology"/>
<dbReference type="SUPFAM" id="SSF51366">
    <property type="entry name" value="Ribulose-phoshate binding barrel"/>
    <property type="match status" value="1"/>
</dbReference>
<dbReference type="PANTHER" id="PTHR43375:SF1">
    <property type="entry name" value="OROTIDINE 5'-PHOSPHATE DECARBOXYLASE"/>
    <property type="match status" value="1"/>
</dbReference>
<dbReference type="Pfam" id="PF00215">
    <property type="entry name" value="OMPdecase"/>
    <property type="match status" value="1"/>
</dbReference>
<dbReference type="GO" id="GO:0004590">
    <property type="term" value="F:orotidine-5'-phosphate decarboxylase activity"/>
    <property type="evidence" value="ECO:0007669"/>
    <property type="project" value="UniProtKB-UniRule"/>
</dbReference>
<sequence>MTFREKLHLVTGSGAVGLCIGLDPDPARLPEGYSPDLQGISSFLTEVISISTPHAAAYKVNTAFYEAWGAEGWALLEKIAHDLPESSLRIADAKRGDIGNTAKRYAHAFLERIPFDAITLNPYMGGDTLQPFLRNPHKGAFVLALTTNPGSKDLQRFSDGKFNLYERVLDMISHWAPQGNLGAVVGATHPDELVKIRRAYPSVPLLIPGIGAQGGDAETVAQIAEDVQGEPLLVNVSRGILYPDNDLDFQESIESACLDYKKQLKING</sequence>
<comment type="pathway">
    <text evidence="1">Pyrimidine metabolism; UMP biosynthesis via de novo pathway; UMP from orotate: step 2/2.</text>
</comment>
<dbReference type="CDD" id="cd04725">
    <property type="entry name" value="OMP_decarboxylase_like"/>
    <property type="match status" value="1"/>
</dbReference>
<evidence type="ECO:0000256" key="1">
    <source>
        <dbReference type="ARBA" id="ARBA00004861"/>
    </source>
</evidence>
<keyword evidence="4" id="KW-0665">Pyrimidine biosynthesis</keyword>
<accession>A0A532V5K2</accession>
<comment type="similarity">
    <text evidence="2">Belongs to the OMP decarboxylase family. Type 2 subfamily.</text>
</comment>
<dbReference type="GO" id="GO:0044205">
    <property type="term" value="P:'de novo' UMP biosynthetic process"/>
    <property type="evidence" value="ECO:0007669"/>
    <property type="project" value="UniProtKB-UniPathway"/>
</dbReference>
<dbReference type="InterPro" id="IPR013785">
    <property type="entry name" value="Aldolase_TIM"/>
</dbReference>
<comment type="catalytic activity">
    <reaction evidence="6">
        <text>orotidine 5'-phosphate + H(+) = UMP + CO2</text>
        <dbReference type="Rhea" id="RHEA:11596"/>
        <dbReference type="ChEBI" id="CHEBI:15378"/>
        <dbReference type="ChEBI" id="CHEBI:16526"/>
        <dbReference type="ChEBI" id="CHEBI:57538"/>
        <dbReference type="ChEBI" id="CHEBI:57865"/>
        <dbReference type="EC" id="4.1.1.23"/>
    </reaction>
</comment>
<feature type="domain" description="Orotidine 5'-phosphate decarboxylase" evidence="8">
    <location>
        <begin position="17"/>
        <end position="253"/>
    </location>
</feature>
<protein>
    <recommendedName>
        <fullName evidence="7">Orotidine-5'-phosphate decarboxylase</fullName>
        <ecNumber evidence="7">4.1.1.23</ecNumber>
    </recommendedName>
</protein>
<dbReference type="PANTHER" id="PTHR43375">
    <property type="entry name" value="OROTIDINE 5'-PHOSPHATE DECARBOXYLASE"/>
    <property type="match status" value="1"/>
</dbReference>
<evidence type="ECO:0000256" key="5">
    <source>
        <dbReference type="ARBA" id="ARBA00023239"/>
    </source>
</evidence>